<dbReference type="RefSeq" id="WP_201083431.1">
    <property type="nucleotide sequence ID" value="NZ_CP067422.1"/>
</dbReference>
<geneLocation type="plasmid" evidence="5 6">
    <name>pTT6-2</name>
</geneLocation>
<organism evidence="5 6">
    <name type="scientific">Skermanella cutis</name>
    <dbReference type="NCBI Taxonomy" id="2775420"/>
    <lineage>
        <taxon>Bacteria</taxon>
        <taxon>Pseudomonadati</taxon>
        <taxon>Pseudomonadota</taxon>
        <taxon>Alphaproteobacteria</taxon>
        <taxon>Rhodospirillales</taxon>
        <taxon>Azospirillaceae</taxon>
        <taxon>Skermanella</taxon>
    </lineage>
</organism>
<feature type="domain" description="4'-phosphopantetheinyl transferase N-terminal" evidence="4">
    <location>
        <begin position="22"/>
        <end position="112"/>
    </location>
</feature>
<sequence length="254" mass="27604">MASASGNPDIYYVVSDAPAVSDLSDAYRSLLAPEEMERYRRYLNDRARHEYLVTRALVRTVLSRYADVPPAAWRFRSNAHGRPEIAGPALPGRDLSGLRFNLSNTNGLVACAVAAGCEIGIDVENLERAGDVRELADRFLAPAEAADLRSLPPAGRSLRFFTYWTLKEAYVKARGLGLSIPLDGFALDLADPARIRIAFEPGLDDAAARWSFATFRPTGNHLMAVAVGQPPGRPPAPDLQARLIPVVPLADRPG</sequence>
<evidence type="ECO:0000259" key="3">
    <source>
        <dbReference type="Pfam" id="PF01648"/>
    </source>
</evidence>
<dbReference type="InterPro" id="IPR050559">
    <property type="entry name" value="P-Pant_transferase_sf"/>
</dbReference>
<dbReference type="Gene3D" id="3.90.470.20">
    <property type="entry name" value="4'-phosphopantetheinyl transferase domain"/>
    <property type="match status" value="2"/>
</dbReference>
<dbReference type="EMBL" id="CP067422">
    <property type="protein sequence ID" value="QQP93684.1"/>
    <property type="molecule type" value="Genomic_DNA"/>
</dbReference>
<dbReference type="InterPro" id="IPR008278">
    <property type="entry name" value="4-PPantetheinyl_Trfase_dom"/>
</dbReference>
<reference evidence="5" key="1">
    <citation type="submission" date="2021-02" db="EMBL/GenBank/DDBJ databases">
        <title>Skermanella TT6 skin isolate.</title>
        <authorList>
            <person name="Lee K."/>
            <person name="Ganzorig M."/>
        </authorList>
    </citation>
    <scope>NUCLEOTIDE SEQUENCE</scope>
    <source>
        <strain evidence="5">TT6</strain>
    </source>
</reference>
<gene>
    <name evidence="5" type="ORF">IGS68_32235</name>
</gene>
<dbReference type="SUPFAM" id="SSF56214">
    <property type="entry name" value="4'-phosphopantetheinyl transferase"/>
    <property type="match status" value="2"/>
</dbReference>
<dbReference type="InterPro" id="IPR055066">
    <property type="entry name" value="AASDHPPT_N"/>
</dbReference>
<dbReference type="Pfam" id="PF22624">
    <property type="entry name" value="AASDHPPT_N"/>
    <property type="match status" value="1"/>
</dbReference>
<evidence type="ECO:0000313" key="6">
    <source>
        <dbReference type="Proteomes" id="UP000595197"/>
    </source>
</evidence>
<evidence type="ECO:0000313" key="5">
    <source>
        <dbReference type="EMBL" id="QQP93684.1"/>
    </source>
</evidence>
<dbReference type="GO" id="GO:0016740">
    <property type="term" value="F:transferase activity"/>
    <property type="evidence" value="ECO:0007669"/>
    <property type="project" value="UniProtKB-KW"/>
</dbReference>
<dbReference type="Proteomes" id="UP000595197">
    <property type="component" value="Plasmid pTT6-2"/>
</dbReference>
<keyword evidence="5" id="KW-0614">Plasmid</keyword>
<keyword evidence="6" id="KW-1185">Reference proteome</keyword>
<protein>
    <submittedName>
        <fullName evidence="5">4'-phosphopantetheinyl transferase superfamily protein</fullName>
    </submittedName>
</protein>
<evidence type="ECO:0000259" key="4">
    <source>
        <dbReference type="Pfam" id="PF22624"/>
    </source>
</evidence>
<keyword evidence="2 5" id="KW-0808">Transferase</keyword>
<dbReference type="InterPro" id="IPR037143">
    <property type="entry name" value="4-PPantetheinyl_Trfase_dom_sf"/>
</dbReference>
<dbReference type="Pfam" id="PF01648">
    <property type="entry name" value="ACPS"/>
    <property type="match status" value="1"/>
</dbReference>
<dbReference type="PANTHER" id="PTHR12215">
    <property type="entry name" value="PHOSPHOPANTETHEINE TRANSFERASE"/>
    <property type="match status" value="1"/>
</dbReference>
<name>A0ABX7BHX1_9PROT</name>
<evidence type="ECO:0000256" key="1">
    <source>
        <dbReference type="ARBA" id="ARBA00010990"/>
    </source>
</evidence>
<accession>A0ABX7BHX1</accession>
<proteinExistence type="inferred from homology"/>
<evidence type="ECO:0000256" key="2">
    <source>
        <dbReference type="ARBA" id="ARBA00022679"/>
    </source>
</evidence>
<feature type="domain" description="4'-phosphopantetheinyl transferase" evidence="3">
    <location>
        <begin position="119"/>
        <end position="225"/>
    </location>
</feature>
<comment type="similarity">
    <text evidence="1">Belongs to the P-Pant transferase superfamily. Gsp/Sfp/HetI/AcpT family.</text>
</comment>
<dbReference type="PANTHER" id="PTHR12215:SF10">
    <property type="entry name" value="L-AMINOADIPATE-SEMIALDEHYDE DEHYDROGENASE-PHOSPHOPANTETHEINYL TRANSFERASE"/>
    <property type="match status" value="1"/>
</dbReference>